<protein>
    <submittedName>
        <fullName evidence="2">Uncharacterized protein</fullName>
    </submittedName>
</protein>
<comment type="caution">
    <text evidence="2">The sequence shown here is derived from an EMBL/GenBank/DDBJ whole genome shotgun (WGS) entry which is preliminary data.</text>
</comment>
<feature type="compositionally biased region" description="Low complexity" evidence="1">
    <location>
        <begin position="132"/>
        <end position="168"/>
    </location>
</feature>
<sequence>MSPNLCSLPRSRPESIRWQTAGTGPVAETGEGVVGDSAEYEIFVRPDAVERALLILADHADLPARAPTTVRLPDRRRVTLPFATNRAGRTIADCSLGADLELMLSLRVDADELIVDRYNLFPRSLFADIDGATTTRRPSTGSTASRSTGSRCPAPTSRTSSSSSPPGDRFSRGRATRYPLVALQDSMVSERAFHSAAAAARARGSRSSKASVARRTVSLAIRSPSIR</sequence>
<keyword evidence="3" id="KW-1185">Reference proteome</keyword>
<dbReference type="AlphaFoldDB" id="A0A317NIB5"/>
<evidence type="ECO:0000313" key="2">
    <source>
        <dbReference type="EMBL" id="PWV75156.1"/>
    </source>
</evidence>
<evidence type="ECO:0000256" key="1">
    <source>
        <dbReference type="SAM" id="MobiDB-lite"/>
    </source>
</evidence>
<name>A0A317NIB5_9NOCA</name>
<reference evidence="2 3" key="1">
    <citation type="submission" date="2018-05" db="EMBL/GenBank/DDBJ databases">
        <title>Genomic Encyclopedia of Type Strains, Phase IV (KMG-IV): sequencing the most valuable type-strain genomes for metagenomic binning, comparative biology and taxonomic classification.</title>
        <authorList>
            <person name="Goeker M."/>
        </authorList>
    </citation>
    <scope>NUCLEOTIDE SEQUENCE [LARGE SCALE GENOMIC DNA]</scope>
    <source>
        <strain evidence="2 3">DSM 44717</strain>
    </source>
</reference>
<accession>A0A317NIB5</accession>
<proteinExistence type="predicted"/>
<dbReference type="Proteomes" id="UP000246410">
    <property type="component" value="Unassembled WGS sequence"/>
</dbReference>
<feature type="region of interest" description="Disordered" evidence="1">
    <location>
        <begin position="132"/>
        <end position="174"/>
    </location>
</feature>
<gene>
    <name evidence="2" type="ORF">DFR69_105230</name>
</gene>
<organism evidence="2 3">
    <name type="scientific">Nocardia neocaledoniensis</name>
    <dbReference type="NCBI Taxonomy" id="236511"/>
    <lineage>
        <taxon>Bacteria</taxon>
        <taxon>Bacillati</taxon>
        <taxon>Actinomycetota</taxon>
        <taxon>Actinomycetes</taxon>
        <taxon>Mycobacteriales</taxon>
        <taxon>Nocardiaceae</taxon>
        <taxon>Nocardia</taxon>
    </lineage>
</organism>
<dbReference type="EMBL" id="QGTL01000005">
    <property type="protein sequence ID" value="PWV75156.1"/>
    <property type="molecule type" value="Genomic_DNA"/>
</dbReference>
<evidence type="ECO:0000313" key="3">
    <source>
        <dbReference type="Proteomes" id="UP000246410"/>
    </source>
</evidence>